<dbReference type="GO" id="GO:0000978">
    <property type="term" value="F:RNA polymerase II cis-regulatory region sequence-specific DNA binding"/>
    <property type="evidence" value="ECO:0007669"/>
    <property type="project" value="TreeGrafter"/>
</dbReference>
<accession>A0A814A0P6</accession>
<feature type="compositionally biased region" description="Low complexity" evidence="10">
    <location>
        <begin position="356"/>
        <end position="385"/>
    </location>
</feature>
<dbReference type="PROSITE" id="PS51802">
    <property type="entry name" value="ZF_CCHHC"/>
    <property type="match status" value="2"/>
</dbReference>
<dbReference type="FunFam" id="4.10.320.30:FF:000001">
    <property type="entry name" value="Myelin transcription factor 1-like, a"/>
    <property type="match status" value="2"/>
</dbReference>
<dbReference type="EMBL" id="CAJNOC010002015">
    <property type="protein sequence ID" value="CAF0906826.1"/>
    <property type="molecule type" value="Genomic_DNA"/>
</dbReference>
<evidence type="ECO:0000256" key="1">
    <source>
        <dbReference type="ARBA" id="ARBA00004123"/>
    </source>
</evidence>
<dbReference type="Gene3D" id="4.10.320.30">
    <property type="match status" value="2"/>
</dbReference>
<evidence type="ECO:0000256" key="7">
    <source>
        <dbReference type="ARBA" id="ARBA00023015"/>
    </source>
</evidence>
<evidence type="ECO:0008006" key="13">
    <source>
        <dbReference type="Google" id="ProtNLM"/>
    </source>
</evidence>
<dbReference type="PANTHER" id="PTHR10816:SF15">
    <property type="entry name" value="MYELIN TRANSCRIPTION FACTOR 1-LIKE PROTEIN"/>
    <property type="match status" value="1"/>
</dbReference>
<evidence type="ECO:0000313" key="11">
    <source>
        <dbReference type="EMBL" id="CAF0906826.1"/>
    </source>
</evidence>
<evidence type="ECO:0000256" key="9">
    <source>
        <dbReference type="ARBA" id="ARBA00023242"/>
    </source>
</evidence>
<feature type="region of interest" description="Disordered" evidence="10">
    <location>
        <begin position="609"/>
        <end position="630"/>
    </location>
</feature>
<feature type="compositionally biased region" description="Polar residues" evidence="10">
    <location>
        <begin position="65"/>
        <end position="87"/>
    </location>
</feature>
<keyword evidence="8" id="KW-0804">Transcription</keyword>
<dbReference type="GO" id="GO:0007399">
    <property type="term" value="P:nervous system development"/>
    <property type="evidence" value="ECO:0007669"/>
    <property type="project" value="UniProtKB-KW"/>
</dbReference>
<evidence type="ECO:0000256" key="3">
    <source>
        <dbReference type="ARBA" id="ARBA00022723"/>
    </source>
</evidence>
<gene>
    <name evidence="11" type="ORF">OXX778_LOCUS11688</name>
</gene>
<organism evidence="11 12">
    <name type="scientific">Brachionus calyciflorus</name>
    <dbReference type="NCBI Taxonomy" id="104777"/>
    <lineage>
        <taxon>Eukaryota</taxon>
        <taxon>Metazoa</taxon>
        <taxon>Spiralia</taxon>
        <taxon>Gnathifera</taxon>
        <taxon>Rotifera</taxon>
        <taxon>Eurotatoria</taxon>
        <taxon>Monogononta</taxon>
        <taxon>Pseudotrocha</taxon>
        <taxon>Ploima</taxon>
        <taxon>Brachionidae</taxon>
        <taxon>Brachionus</taxon>
    </lineage>
</organism>
<dbReference type="InterPro" id="IPR036060">
    <property type="entry name" value="Znf_C2H2C_sf"/>
</dbReference>
<evidence type="ECO:0000256" key="4">
    <source>
        <dbReference type="ARBA" id="ARBA00022737"/>
    </source>
</evidence>
<dbReference type="Pfam" id="PF01530">
    <property type="entry name" value="zf-C2HC"/>
    <property type="match status" value="2"/>
</dbReference>
<feature type="compositionally biased region" description="Acidic residues" evidence="10">
    <location>
        <begin position="51"/>
        <end position="62"/>
    </location>
</feature>
<keyword evidence="4" id="KW-0677">Repeat</keyword>
<evidence type="ECO:0000256" key="8">
    <source>
        <dbReference type="ARBA" id="ARBA00023163"/>
    </source>
</evidence>
<proteinExistence type="inferred from homology"/>
<dbReference type="SUPFAM" id="SSF103637">
    <property type="entry name" value="CCHHC domain"/>
    <property type="match status" value="2"/>
</dbReference>
<dbReference type="Proteomes" id="UP000663879">
    <property type="component" value="Unassembled WGS sequence"/>
</dbReference>
<feature type="region of interest" description="Disordered" evidence="10">
    <location>
        <begin position="356"/>
        <end position="402"/>
    </location>
</feature>
<comment type="caution">
    <text evidence="11">The sequence shown here is derived from an EMBL/GenBank/DDBJ whole genome shotgun (WGS) entry which is preliminary data.</text>
</comment>
<keyword evidence="6" id="KW-0862">Zinc</keyword>
<feature type="compositionally biased region" description="Polar residues" evidence="10">
    <location>
        <begin position="386"/>
        <end position="402"/>
    </location>
</feature>
<reference evidence="11" key="1">
    <citation type="submission" date="2021-02" db="EMBL/GenBank/DDBJ databases">
        <authorList>
            <person name="Nowell W R."/>
        </authorList>
    </citation>
    <scope>NUCLEOTIDE SEQUENCE</scope>
    <source>
        <strain evidence="11">Ploen Becks lab</strain>
    </source>
</reference>
<evidence type="ECO:0000256" key="2">
    <source>
        <dbReference type="ARBA" id="ARBA00010194"/>
    </source>
</evidence>
<dbReference type="PANTHER" id="PTHR10816">
    <property type="entry name" value="MYELIN TRANSCRIPTION FACTOR 1-RELATED"/>
    <property type="match status" value="1"/>
</dbReference>
<dbReference type="OrthoDB" id="10069059at2759"/>
<dbReference type="GO" id="GO:0008270">
    <property type="term" value="F:zinc ion binding"/>
    <property type="evidence" value="ECO:0007669"/>
    <property type="project" value="UniProtKB-KW"/>
</dbReference>
<comment type="subcellular location">
    <subcellularLocation>
        <location evidence="1">Nucleus</location>
    </subcellularLocation>
</comment>
<keyword evidence="9" id="KW-0539">Nucleus</keyword>
<keyword evidence="3" id="KW-0479">Metal-binding</keyword>
<comment type="similarity">
    <text evidence="2">Belongs to the MYT1 family.</text>
</comment>
<dbReference type="InterPro" id="IPR002515">
    <property type="entry name" value="Znf_C2H2C"/>
</dbReference>
<evidence type="ECO:0000256" key="5">
    <source>
        <dbReference type="ARBA" id="ARBA00022771"/>
    </source>
</evidence>
<evidence type="ECO:0000313" key="12">
    <source>
        <dbReference type="Proteomes" id="UP000663879"/>
    </source>
</evidence>
<feature type="region of interest" description="Disordered" evidence="10">
    <location>
        <begin position="266"/>
        <end position="344"/>
    </location>
</feature>
<name>A0A814A0P6_9BILA</name>
<dbReference type="AlphaFoldDB" id="A0A814A0P6"/>
<keyword evidence="7" id="KW-0805">Transcription regulation</keyword>
<sequence length="630" mass="70334">MDATTKSNNCLLLSAAETLLEIKKNHLNLNVPNDSICDQTSECSSIKQLDNDEEDDDDDEEEKQVMNQIQSDENMYHETASTRSLVSKKSEDLPEEEEGEDFKSQKMSDISQREEMVRYYVNFNKSQSDLNNDSDENLNINDESHDEFEEDAEFRLPESFFLNGSMDQNIRIKTYPTKDSKCPSLGCDGTGHVTGLYSHHRSLSGCPRKDRNTVLQTQSQDVILKCPTPGCQGKGHVNSNRNSHRSVSGCPIVAMLKLKNNLKKHQNMSSNLATTPTQMSKKCQSPNSDSLSRTDSVSPSSDLETKINRKRKLENDSLLELPNSKNFKLDKPMRQMKNETKTQSKSMLFSIQNLSSSSTNCSSSTSSSSSSSTSSTTTSPCSNSPLNLVQQNKTNLSSPQNSVQPNFQALQFMLSLNNLNYLNHQINKSTDLSLNQTKEVLDLSLPNRSRLNNGSAQLDMYSMMMMKPNQSNTSSPASISPLSSISNISECKKNDQEEEKALNLSKMNKKEQNKPNFFTNNNNINNTIPMQNKYNLINSLLNPSGNQSALINPIMPNPFASLVNPSLFTQSDPNQLLANYLKIMGNFTQKPEQQMSQFSHLQNYFSQLNNSRSSSTNTTSTSSANTTAAL</sequence>
<feature type="compositionally biased region" description="Polar residues" evidence="10">
    <location>
        <begin position="33"/>
        <end position="48"/>
    </location>
</feature>
<feature type="region of interest" description="Disordered" evidence="10">
    <location>
        <begin position="33"/>
        <end position="109"/>
    </location>
</feature>
<keyword evidence="12" id="KW-1185">Reference proteome</keyword>
<evidence type="ECO:0000256" key="10">
    <source>
        <dbReference type="SAM" id="MobiDB-lite"/>
    </source>
</evidence>
<dbReference type="GO" id="GO:0005634">
    <property type="term" value="C:nucleus"/>
    <property type="evidence" value="ECO:0007669"/>
    <property type="project" value="UniProtKB-SubCell"/>
</dbReference>
<feature type="compositionally biased region" description="Polar residues" evidence="10">
    <location>
        <begin position="267"/>
        <end position="302"/>
    </location>
</feature>
<dbReference type="GO" id="GO:0000981">
    <property type="term" value="F:DNA-binding transcription factor activity, RNA polymerase II-specific"/>
    <property type="evidence" value="ECO:0007669"/>
    <property type="project" value="TreeGrafter"/>
</dbReference>
<keyword evidence="5" id="KW-0863">Zinc-finger</keyword>
<feature type="compositionally biased region" description="Basic and acidic residues" evidence="10">
    <location>
        <begin position="327"/>
        <end position="342"/>
    </location>
</feature>
<protein>
    <recommendedName>
        <fullName evidence="13">Myelin transcription factor 1</fullName>
    </recommendedName>
</protein>
<evidence type="ECO:0000256" key="6">
    <source>
        <dbReference type="ARBA" id="ARBA00022833"/>
    </source>
</evidence>